<dbReference type="Proteomes" id="UP001592531">
    <property type="component" value="Unassembled WGS sequence"/>
</dbReference>
<evidence type="ECO:0000313" key="1">
    <source>
        <dbReference type="EMBL" id="MFC1418718.1"/>
    </source>
</evidence>
<comment type="caution">
    <text evidence="1">The sequence shown here is derived from an EMBL/GenBank/DDBJ whole genome shotgun (WGS) entry which is preliminary data.</text>
</comment>
<proteinExistence type="predicted"/>
<gene>
    <name evidence="1" type="ORF">ACEZDE_19075</name>
</gene>
<name>A0ABV6VYG0_9ACTN</name>
<accession>A0ABV6VYG0</accession>
<sequence length="86" mass="9370">MFTVGLTCDGPEYVDVASCRVAFTHGGATDVEEAAAAAADLDDLALSSGWRKHRHDGHEVFFCPSCWPHYSEEQNAIRARCGMDPI</sequence>
<dbReference type="EMBL" id="JBHFAB010000013">
    <property type="protein sequence ID" value="MFC1418718.1"/>
    <property type="molecule type" value="Genomic_DNA"/>
</dbReference>
<protein>
    <submittedName>
        <fullName evidence="1">Uncharacterized protein</fullName>
    </submittedName>
</protein>
<keyword evidence="2" id="KW-1185">Reference proteome</keyword>
<evidence type="ECO:0000313" key="2">
    <source>
        <dbReference type="Proteomes" id="UP001592531"/>
    </source>
</evidence>
<organism evidence="1 2">
    <name type="scientific">Streptacidiphilus cavernicola</name>
    <dbReference type="NCBI Taxonomy" id="3342716"/>
    <lineage>
        <taxon>Bacteria</taxon>
        <taxon>Bacillati</taxon>
        <taxon>Actinomycetota</taxon>
        <taxon>Actinomycetes</taxon>
        <taxon>Kitasatosporales</taxon>
        <taxon>Streptomycetaceae</taxon>
        <taxon>Streptacidiphilus</taxon>
    </lineage>
</organism>
<dbReference type="RefSeq" id="WP_380537514.1">
    <property type="nucleotide sequence ID" value="NZ_JBHFAB010000013.1"/>
</dbReference>
<reference evidence="1 2" key="1">
    <citation type="submission" date="2024-09" db="EMBL/GenBank/DDBJ databases">
        <authorList>
            <person name="Lee S.D."/>
        </authorList>
    </citation>
    <scope>NUCLEOTIDE SEQUENCE [LARGE SCALE GENOMIC DNA]</scope>
    <source>
        <strain evidence="1 2">N8-3</strain>
    </source>
</reference>